<evidence type="ECO:0000313" key="5">
    <source>
        <dbReference type="EMBL" id="GGJ71000.1"/>
    </source>
</evidence>
<name>A0ABQ2DSZ0_9MICC</name>
<dbReference type="InterPro" id="IPR036573">
    <property type="entry name" value="CBM_sf_5/12"/>
</dbReference>
<dbReference type="PANTHER" id="PTHR42976:SF1">
    <property type="entry name" value="GH18 DOMAIN-CONTAINING PROTEIN-RELATED"/>
    <property type="match status" value="1"/>
</dbReference>
<dbReference type="PANTHER" id="PTHR42976">
    <property type="entry name" value="BIFUNCTIONAL CHITINASE/LYSOZYME-RELATED"/>
    <property type="match status" value="1"/>
</dbReference>
<feature type="region of interest" description="Disordered" evidence="2">
    <location>
        <begin position="511"/>
        <end position="534"/>
    </location>
</feature>
<dbReference type="CDD" id="cd12215">
    <property type="entry name" value="ChiC_BD"/>
    <property type="match status" value="2"/>
</dbReference>
<dbReference type="Gene3D" id="3.20.20.80">
    <property type="entry name" value="Glycosidases"/>
    <property type="match status" value="1"/>
</dbReference>
<keyword evidence="1" id="KW-0378">Hydrolase</keyword>
<comment type="caution">
    <text evidence="5">The sequence shown here is derived from an EMBL/GenBank/DDBJ whole genome shotgun (WGS) entry which is preliminary data.</text>
</comment>
<dbReference type="SUPFAM" id="SSF51445">
    <property type="entry name" value="(Trans)glycosidases"/>
    <property type="match status" value="1"/>
</dbReference>
<dbReference type="CDD" id="cd06543">
    <property type="entry name" value="GH18_PF-ChiA-like"/>
    <property type="match status" value="1"/>
</dbReference>
<dbReference type="SMART" id="SM00495">
    <property type="entry name" value="ChtBD3"/>
    <property type="match status" value="2"/>
</dbReference>
<feature type="transmembrane region" description="Helical" evidence="3">
    <location>
        <begin position="12"/>
        <end position="33"/>
    </location>
</feature>
<dbReference type="InterPro" id="IPR017853">
    <property type="entry name" value="GH"/>
</dbReference>
<accession>A0ABQ2DSZ0</accession>
<dbReference type="InterPro" id="IPR003610">
    <property type="entry name" value="CBM5/12"/>
</dbReference>
<keyword evidence="3" id="KW-0472">Membrane</keyword>
<evidence type="ECO:0000313" key="6">
    <source>
        <dbReference type="Proteomes" id="UP000606115"/>
    </source>
</evidence>
<gene>
    <name evidence="5" type="ORF">GCM10007173_32310</name>
</gene>
<protein>
    <submittedName>
        <fullName evidence="5">Exported chitinase</fullName>
    </submittedName>
</protein>
<dbReference type="InterPro" id="IPR052750">
    <property type="entry name" value="GH18_Chitinase"/>
</dbReference>
<evidence type="ECO:0000256" key="1">
    <source>
        <dbReference type="ARBA" id="ARBA00022801"/>
    </source>
</evidence>
<proteinExistence type="predicted"/>
<dbReference type="GeneID" id="303305563"/>
<dbReference type="SUPFAM" id="SSF51055">
    <property type="entry name" value="Carbohydrate binding domain"/>
    <property type="match status" value="2"/>
</dbReference>
<feature type="compositionally biased region" description="Low complexity" evidence="2">
    <location>
        <begin position="517"/>
        <end position="534"/>
    </location>
</feature>
<evidence type="ECO:0000256" key="3">
    <source>
        <dbReference type="SAM" id="Phobius"/>
    </source>
</evidence>
<feature type="domain" description="Chitin-binding type-3" evidence="4">
    <location>
        <begin position="386"/>
        <end position="434"/>
    </location>
</feature>
<evidence type="ECO:0000256" key="2">
    <source>
        <dbReference type="SAM" id="MobiDB-lite"/>
    </source>
</evidence>
<feature type="domain" description="Chitin-binding type-3" evidence="4">
    <location>
        <begin position="454"/>
        <end position="502"/>
    </location>
</feature>
<keyword evidence="3" id="KW-1133">Transmembrane helix</keyword>
<dbReference type="RefSeq" id="WP_188687136.1">
    <property type="nucleotide sequence ID" value="NZ_BMKX01000010.1"/>
</dbReference>
<dbReference type="Gene3D" id="2.10.10.20">
    <property type="entry name" value="Carbohydrate-binding module superfamily 5/12"/>
    <property type="match status" value="2"/>
</dbReference>
<dbReference type="Proteomes" id="UP000606115">
    <property type="component" value="Unassembled WGS sequence"/>
</dbReference>
<keyword evidence="6" id="KW-1185">Reference proteome</keyword>
<keyword evidence="3" id="KW-0812">Transmembrane</keyword>
<evidence type="ECO:0000259" key="4">
    <source>
        <dbReference type="SMART" id="SM00495"/>
    </source>
</evidence>
<dbReference type="EMBL" id="BMKX01000010">
    <property type="protein sequence ID" value="GGJ71000.1"/>
    <property type="molecule type" value="Genomic_DNA"/>
</dbReference>
<reference evidence="6" key="1">
    <citation type="journal article" date="2019" name="Int. J. Syst. Evol. Microbiol.">
        <title>The Global Catalogue of Microorganisms (GCM) 10K type strain sequencing project: providing services to taxonomists for standard genome sequencing and annotation.</title>
        <authorList>
            <consortium name="The Broad Institute Genomics Platform"/>
            <consortium name="The Broad Institute Genome Sequencing Center for Infectious Disease"/>
            <person name="Wu L."/>
            <person name="Ma J."/>
        </authorList>
    </citation>
    <scope>NUCLEOTIDE SEQUENCE [LARGE SCALE GENOMIC DNA]</scope>
    <source>
        <strain evidence="6">CGMCC 1.3685</strain>
    </source>
</reference>
<organism evidence="5 6">
    <name type="scientific">Glutamicibacter ardleyensis</name>
    <dbReference type="NCBI Taxonomy" id="225894"/>
    <lineage>
        <taxon>Bacteria</taxon>
        <taxon>Bacillati</taxon>
        <taxon>Actinomycetota</taxon>
        <taxon>Actinomycetes</taxon>
        <taxon>Micrococcales</taxon>
        <taxon>Micrococcaceae</taxon>
        <taxon>Glutamicibacter</taxon>
    </lineage>
</organism>
<sequence length="534" mass="57104">MALQFQGRRLSPVRVLIVAAAIAALVAGGLAYWHRANDSAAAADADQWFGAYVDATSTPFYDIGASAAPEQRVVLGFVVADPEDDCAPSWGGYYSMDEAAEVFDLDRRAARVNAAGGQIVVSTGGLLNDELATACKDPAATAAAYRAVLDRYQSTTLDLDIEGDDLSDAEAGQRRVEAVLQLQQDTDFQLWLTLPAATFGLAPEGVAEVQRMLDAGVRIDGVNLMTMNFGQTRESGQSMATASIQAAQTAHQQLDELYQAKGQKLGERSLWRKIGVTPMIGQNDLLGEVFSLEDAVELNRFALAQGVGRVSFWSANRDAGCGETYPDLNRVSNNCSGVAQDTGQFASLLSAGLGQQTPAVAPSLESSGEKAPVETAIADDPDASPYPIWNAQFAYVKGDRTVWRKNVYEAKWWNQNSAPDAPAGKDQPQPWSLVGPVLPGDKPAAVLEAPAGLYPSWSPEKVYTKDDRVLFEGRVVQAKWWNTAQSPEAALQGSTDSSWMVLDNATVRKLIDKKPAKTPSAPSKASATSPAAEN</sequence>